<dbReference type="InterPro" id="IPR011259">
    <property type="entry name" value="ERM_C_dom"/>
</dbReference>
<dbReference type="Pfam" id="PF19431">
    <property type="entry name" value="MEKK4_N"/>
    <property type="match status" value="1"/>
</dbReference>
<feature type="domain" description="Protein kinase" evidence="5">
    <location>
        <begin position="1159"/>
        <end position="1454"/>
    </location>
</feature>
<feature type="compositionally biased region" description="Acidic residues" evidence="4">
    <location>
        <begin position="355"/>
        <end position="365"/>
    </location>
</feature>
<feature type="region of interest" description="Disordered" evidence="4">
    <location>
        <begin position="1"/>
        <end position="131"/>
    </location>
</feature>
<protein>
    <recommendedName>
        <fullName evidence="5">Protein kinase domain-containing protein</fullName>
    </recommendedName>
</protein>
<dbReference type="EMBL" id="WNWW01000345">
    <property type="protein sequence ID" value="KAF3426029.1"/>
    <property type="molecule type" value="Genomic_DNA"/>
</dbReference>
<feature type="compositionally biased region" description="Low complexity" evidence="4">
    <location>
        <begin position="50"/>
        <end position="60"/>
    </location>
</feature>
<comment type="caution">
    <text evidence="6">The sequence shown here is derived from an EMBL/GenBank/DDBJ whole genome shotgun (WGS) entry which is preliminary data.</text>
</comment>
<dbReference type="GO" id="GO:0005856">
    <property type="term" value="C:cytoskeleton"/>
    <property type="evidence" value="ECO:0007669"/>
    <property type="project" value="UniProtKB-SubCell"/>
</dbReference>
<evidence type="ECO:0000313" key="6">
    <source>
        <dbReference type="EMBL" id="KAF3426029.1"/>
    </source>
</evidence>
<dbReference type="GO" id="GO:0003779">
    <property type="term" value="F:actin binding"/>
    <property type="evidence" value="ECO:0007669"/>
    <property type="project" value="InterPro"/>
</dbReference>
<reference evidence="6" key="1">
    <citation type="submission" date="2019-11" db="EMBL/GenBank/DDBJ databases">
        <title>The nuclear and mitochondrial genomes of Frieseomelitta varia - a highly eusocial stingless bee (Meliponini) with a permanently sterile worker caste.</title>
        <authorList>
            <person name="Freitas F.C.P."/>
            <person name="Lourenco A.P."/>
            <person name="Nunes F.M.F."/>
            <person name="Paschoal A.R."/>
            <person name="Abreu F.C.P."/>
            <person name="Barbin F.O."/>
            <person name="Bataglia L."/>
            <person name="Cardoso-Junior C.A.M."/>
            <person name="Cervoni M.S."/>
            <person name="Silva S.R."/>
            <person name="Dalarmi F."/>
            <person name="Del Lama M.A."/>
            <person name="Depintor T.S."/>
            <person name="Ferreira K.M."/>
            <person name="Goria P.S."/>
            <person name="Jaskot M.C."/>
            <person name="Lago D.C."/>
            <person name="Luna-Lucena D."/>
            <person name="Moda L.M."/>
            <person name="Nascimento L."/>
            <person name="Pedrino M."/>
            <person name="Rabico F.O."/>
            <person name="Sanches F.C."/>
            <person name="Santos D.E."/>
            <person name="Santos C.G."/>
            <person name="Vieira J."/>
            <person name="Lopes T.F."/>
            <person name="Barchuk A.R."/>
            <person name="Hartfelder K."/>
            <person name="Simoes Z.L.P."/>
            <person name="Bitondi M.M.G."/>
            <person name="Pinheiro D.G."/>
        </authorList>
    </citation>
    <scope>NUCLEOTIDE SEQUENCE</scope>
    <source>
        <strain evidence="6">USP_RPSP 00005682</strain>
        <tissue evidence="6">Whole individual</tissue>
    </source>
</reference>
<dbReference type="PANTHER" id="PTHR23281">
    <property type="entry name" value="MERLIN/MOESIN/EZRIN/RADIXIN"/>
    <property type="match status" value="1"/>
</dbReference>
<comment type="subcellular location">
    <subcellularLocation>
        <location evidence="1">Cytoplasm</location>
        <location evidence="1">Cytoskeleton</location>
    </subcellularLocation>
</comment>
<dbReference type="InterPro" id="IPR029071">
    <property type="entry name" value="Ubiquitin-like_domsf"/>
</dbReference>
<keyword evidence="2" id="KW-0206">Cytoskeleton</keyword>
<dbReference type="InterPro" id="IPR008954">
    <property type="entry name" value="Moesin_tail_sf"/>
</dbReference>
<feature type="compositionally biased region" description="Low complexity" evidence="4">
    <location>
        <begin position="68"/>
        <end position="78"/>
    </location>
</feature>
<accession>A0A833VZB1</accession>
<dbReference type="GO" id="GO:0048731">
    <property type="term" value="P:system development"/>
    <property type="evidence" value="ECO:0007669"/>
    <property type="project" value="UniProtKB-ARBA"/>
</dbReference>
<dbReference type="InterPro" id="IPR000719">
    <property type="entry name" value="Prot_kinase_dom"/>
</dbReference>
<evidence type="ECO:0000259" key="5">
    <source>
        <dbReference type="PROSITE" id="PS50011"/>
    </source>
</evidence>
<dbReference type="SUPFAM" id="SSF54236">
    <property type="entry name" value="Ubiquitin-like"/>
    <property type="match status" value="1"/>
</dbReference>
<evidence type="ECO:0000256" key="2">
    <source>
        <dbReference type="ARBA" id="ARBA00023212"/>
    </source>
</evidence>
<dbReference type="FunFam" id="3.10.20.90:FF:000013">
    <property type="entry name" value="radixin isoform X1"/>
    <property type="match status" value="1"/>
</dbReference>
<feature type="compositionally biased region" description="Low complexity" evidence="4">
    <location>
        <begin position="899"/>
        <end position="917"/>
    </location>
</feature>
<feature type="region of interest" description="Disordered" evidence="4">
    <location>
        <begin position="867"/>
        <end position="886"/>
    </location>
</feature>
<organism evidence="6 7">
    <name type="scientific">Frieseomelitta varia</name>
    <dbReference type="NCBI Taxonomy" id="561572"/>
    <lineage>
        <taxon>Eukaryota</taxon>
        <taxon>Metazoa</taxon>
        <taxon>Ecdysozoa</taxon>
        <taxon>Arthropoda</taxon>
        <taxon>Hexapoda</taxon>
        <taxon>Insecta</taxon>
        <taxon>Pterygota</taxon>
        <taxon>Neoptera</taxon>
        <taxon>Endopterygota</taxon>
        <taxon>Hymenoptera</taxon>
        <taxon>Apocrita</taxon>
        <taxon>Aculeata</taxon>
        <taxon>Apoidea</taxon>
        <taxon>Anthophila</taxon>
        <taxon>Apidae</taxon>
        <taxon>Frieseomelitta</taxon>
    </lineage>
</organism>
<dbReference type="InterPro" id="IPR011009">
    <property type="entry name" value="Kinase-like_dom_sf"/>
</dbReference>
<proteinExistence type="predicted"/>
<sequence length="1469" mass="169700">MLEEEEARQRGGQPRLKRVAWPPPPEDQDFDFVEQGPVQAKTRGIGDLASYQSSPSSGSSPQPPSTIARSSTRSAVPSSPSPVSPGGTLRQPSHFQHQPGPKGWRPVTPPATSPISQQPIQPNWPISQQQQQDYQMNVRVTTMDAELEFAIQQTTTGKQLFDQVVKTIGLREVWFFGLQYTDNKGDLTWIKLYKKPENAITRVVKKEVKKKVRKLRGRSDSDTDDDEFEDDLVMNQEVKKETPLQFKFRAKFYPEDVAEELIQDITLRLFYLQELTAMMEKLELSHEMEAAERAKLEQEIRAKQEEIQRIQSEVVAKDAEARRLEEVFEAAKLRQEEADRAYQASTTPHHHHVEENEEGEEEGEDEVSHGDVTKDLATDESIIDPVEERRTLAERNERLHDQLKALKQDLAQSRDESKETVMDKIHRENVKQGRDKYKTLREIRKGNTKRRVDQFENIKIGSSTPTSEFDESFQAMCEIYGQTPPRTRLSRKKRYMKQKLSGGETKSLEKDTPSKFAIRRRNTLDNIIFNEMCDKADKDCENEVNQDIAKEGNRKCKRTLKVLRGSERDLKLDIDAAYNYNEKFDLCQVSSTPNHMKSLTIVQVKINQKYLQIETRNRFRSLRSKPVDIEEKKPEVKPTEQVVISDDKKSCIVESPKTLSLKERELFHDTFSFLIKLGSTERNCRRQMSHEETRWQNELKDLVWLELQAHHADRSPMAQDEYLCKQREAVEGLLKEIMEYRYDPIASLKNNISWSNVNTTYLDRIANVGSSPNIELSVCPGCLSMYCRACARAQGEALQQVEGLLTRLEAAEALYPSSQAFAAHYPLYKSTEFTGRVKAMCLWYNMTKHHRLKLQILGKLLMMSHTKKKHDDTGDSGISSRSSDSMEHKQTLVRFEISNQQDENSSPSDSNNSNNSSGLSFVQSWPSTPESSFTCIEDDKTDRFDFYLVEFDRQAYRKYIEDVLKTRGLRKSLNFLERLHTSVLRKARLTLEKSDVSESDNTLNEEYEGDIELRRYGVWSPEAKELNLPSYRAAFVFLSQVPLDVVHEFLRMRLEQKPEQPSPLSVRQLMRELREGLRIACIHRDRFAAHSDAAIASSNDNCENLFQENVKDFDESLKAVFEVYLDYLQQWVDMVQHDSFHKNLIMDEWMFVKSIAGNILNGYEIAGVKFCEIIKTMIEQVKEYLNERPREIKETFEDWSDDEWSNRFQRMFIGREWQGMFVEAREKVVKGVTLAKCLKCNIESWSTFNKELEKSLTALKDTVMDLRLDITNVIENFQHNLKKVEESNYEYDRSVMRSRIREVLHQAYRMGFDYHKEISANVFLTDEGNCLKLGDFGSAVQIKAHTTMPGELQGFVGTQAYMAPEVFMKSESNGHGRAVDIWSVGCCVIEMASGRRPWSDYDSNYQIMFKVGMGETPALPKNLSIEGIDFIEKCLQHDPKKRLTASALLTLPFTQTYEDVNADLSVPRQ</sequence>
<dbReference type="PROSITE" id="PS50011">
    <property type="entry name" value="PROTEIN_KINASE_DOM"/>
    <property type="match status" value="1"/>
</dbReference>
<feature type="coiled-coil region" evidence="3">
    <location>
        <begin position="389"/>
        <end position="416"/>
    </location>
</feature>
<dbReference type="Proteomes" id="UP000655588">
    <property type="component" value="Unassembled WGS sequence"/>
</dbReference>
<dbReference type="GO" id="GO:0005524">
    <property type="term" value="F:ATP binding"/>
    <property type="evidence" value="ECO:0007669"/>
    <property type="project" value="InterPro"/>
</dbReference>
<name>A0A833VZB1_9HYME</name>
<dbReference type="SUPFAM" id="SSF48678">
    <property type="entry name" value="Moesin tail domain"/>
    <property type="match status" value="1"/>
</dbReference>
<dbReference type="InterPro" id="IPR045801">
    <property type="entry name" value="MEKK4_N"/>
</dbReference>
<dbReference type="Gene3D" id="1.10.510.10">
    <property type="entry name" value="Transferase(Phosphotransferase) domain 1"/>
    <property type="match status" value="1"/>
</dbReference>
<dbReference type="InterPro" id="IPR019749">
    <property type="entry name" value="Band_41_domain"/>
</dbReference>
<gene>
    <name evidence="6" type="ORF">E2986_13239</name>
</gene>
<dbReference type="GO" id="GO:0048513">
    <property type="term" value="P:animal organ development"/>
    <property type="evidence" value="ECO:0007669"/>
    <property type="project" value="UniProtKB-ARBA"/>
</dbReference>
<evidence type="ECO:0000256" key="3">
    <source>
        <dbReference type="SAM" id="Coils"/>
    </source>
</evidence>
<keyword evidence="3" id="KW-0175">Coiled coil</keyword>
<dbReference type="Gene3D" id="3.10.20.90">
    <property type="entry name" value="Phosphatidylinositol 3-kinase Catalytic Subunit, Chain A, domain 1"/>
    <property type="match status" value="1"/>
</dbReference>
<keyword evidence="7" id="KW-1185">Reference proteome</keyword>
<dbReference type="Gene3D" id="6.10.360.10">
    <property type="match status" value="1"/>
</dbReference>
<dbReference type="InterPro" id="IPR018979">
    <property type="entry name" value="FERM_N"/>
</dbReference>
<feature type="region of interest" description="Disordered" evidence="4">
    <location>
        <begin position="337"/>
        <end position="387"/>
    </location>
</feature>
<dbReference type="GO" id="GO:0000165">
    <property type="term" value="P:MAPK cascade"/>
    <property type="evidence" value="ECO:0007669"/>
    <property type="project" value="InterPro"/>
</dbReference>
<feature type="compositionally biased region" description="Low complexity" evidence="4">
    <location>
        <begin position="113"/>
        <end position="131"/>
    </location>
</feature>
<dbReference type="SUPFAM" id="SSF56112">
    <property type="entry name" value="Protein kinase-like (PK-like)"/>
    <property type="match status" value="1"/>
</dbReference>
<evidence type="ECO:0000313" key="7">
    <source>
        <dbReference type="Proteomes" id="UP000655588"/>
    </source>
</evidence>
<dbReference type="SMART" id="SM00295">
    <property type="entry name" value="B41"/>
    <property type="match status" value="1"/>
</dbReference>
<evidence type="ECO:0000256" key="4">
    <source>
        <dbReference type="SAM" id="MobiDB-lite"/>
    </source>
</evidence>
<feature type="compositionally biased region" description="Polar residues" evidence="4">
    <location>
        <begin position="918"/>
        <end position="929"/>
    </location>
</feature>
<keyword evidence="2" id="KW-0963">Cytoplasm</keyword>
<dbReference type="Gene3D" id="1.20.80.60">
    <property type="match status" value="1"/>
</dbReference>
<evidence type="ECO:0000256" key="1">
    <source>
        <dbReference type="ARBA" id="ARBA00004245"/>
    </source>
</evidence>
<dbReference type="InterPro" id="IPR011174">
    <property type="entry name" value="ERM"/>
</dbReference>
<feature type="region of interest" description="Disordered" evidence="4">
    <location>
        <begin position="899"/>
        <end position="929"/>
    </location>
</feature>
<feature type="compositionally biased region" description="Basic and acidic residues" evidence="4">
    <location>
        <begin position="366"/>
        <end position="377"/>
    </location>
</feature>
<dbReference type="Pfam" id="PF00069">
    <property type="entry name" value="Pkinase"/>
    <property type="match status" value="1"/>
</dbReference>
<dbReference type="GO" id="GO:0004672">
    <property type="term" value="F:protein kinase activity"/>
    <property type="evidence" value="ECO:0007669"/>
    <property type="project" value="InterPro"/>
</dbReference>
<dbReference type="Pfam" id="PF09379">
    <property type="entry name" value="FERM_N"/>
    <property type="match status" value="1"/>
</dbReference>
<dbReference type="Pfam" id="PF00769">
    <property type="entry name" value="ERM_C"/>
    <property type="match status" value="1"/>
</dbReference>